<name>A0AAD1W6A6_PELCU</name>
<feature type="transmembrane region" description="Helical" evidence="9">
    <location>
        <begin position="60"/>
        <end position="83"/>
    </location>
</feature>
<sequence>MIKNQESLSNDSIYCEQDYNYKHHVYSAVYIVVFFIGVLFNGAALYVFCVVNKKRGPSTLCLMNLAAADLFFIIFLPLRITYFQMDATWIFGDIMCRATTYSFYFSMYTSIFFLACLSLFRYYSVTSYKEINLKKVSKICVIIWLFTGISTTPFLFNGSHIRGNVTRCFEPSGLSAWTKIMYMNYYALIVGFIIPFLTILVFNGLLIRYILLIPMDKKHIRRQVTMIVLVLIVCCVCFLPYHIQRTVHLHYLVHHPNICSLHNVLERTVVATLSLAILNSCLDPLLYVFVGHGFKTWLLLLFKTKGSLNVRPLSTESGDVNNVLVEEVQMEETLVRKT</sequence>
<proteinExistence type="predicted"/>
<organism evidence="11 12">
    <name type="scientific">Pelobates cultripes</name>
    <name type="common">Western spadefoot toad</name>
    <dbReference type="NCBI Taxonomy" id="61616"/>
    <lineage>
        <taxon>Eukaryota</taxon>
        <taxon>Metazoa</taxon>
        <taxon>Chordata</taxon>
        <taxon>Craniata</taxon>
        <taxon>Vertebrata</taxon>
        <taxon>Euteleostomi</taxon>
        <taxon>Amphibia</taxon>
        <taxon>Batrachia</taxon>
        <taxon>Anura</taxon>
        <taxon>Pelobatoidea</taxon>
        <taxon>Pelobatidae</taxon>
        <taxon>Pelobates</taxon>
    </lineage>
</organism>
<protein>
    <submittedName>
        <fullName evidence="11">Cysteinyl leukotriene receptor 2-like</fullName>
    </submittedName>
</protein>
<feature type="transmembrane region" description="Helical" evidence="9">
    <location>
        <begin position="185"/>
        <end position="212"/>
    </location>
</feature>
<evidence type="ECO:0000259" key="10">
    <source>
        <dbReference type="PROSITE" id="PS50262"/>
    </source>
</evidence>
<dbReference type="EMBL" id="OW240915">
    <property type="protein sequence ID" value="CAH2285964.1"/>
    <property type="molecule type" value="Genomic_DNA"/>
</dbReference>
<keyword evidence="6 9" id="KW-0472">Membrane</keyword>
<dbReference type="PANTHER" id="PTHR24231:SF49">
    <property type="entry name" value="LYSOPHOSPHATIDIC ACID RECEPTOR 6-LIKE"/>
    <property type="match status" value="1"/>
</dbReference>
<dbReference type="Gene3D" id="1.20.1070.10">
    <property type="entry name" value="Rhodopsin 7-helix transmembrane proteins"/>
    <property type="match status" value="1"/>
</dbReference>
<feature type="transmembrane region" description="Helical" evidence="9">
    <location>
        <begin position="224"/>
        <end position="243"/>
    </location>
</feature>
<reference evidence="11" key="1">
    <citation type="submission" date="2022-03" db="EMBL/GenBank/DDBJ databases">
        <authorList>
            <person name="Alioto T."/>
            <person name="Alioto T."/>
            <person name="Gomez Garrido J."/>
        </authorList>
    </citation>
    <scope>NUCLEOTIDE SEQUENCE</scope>
</reference>
<dbReference type="PRINTS" id="PR00237">
    <property type="entry name" value="GPCRRHODOPSN"/>
</dbReference>
<feature type="domain" description="G-protein coupled receptors family 1 profile" evidence="10">
    <location>
        <begin position="40"/>
        <end position="287"/>
    </location>
</feature>
<dbReference type="Proteomes" id="UP001295444">
    <property type="component" value="Chromosome 04"/>
</dbReference>
<evidence type="ECO:0000313" key="12">
    <source>
        <dbReference type="Proteomes" id="UP001295444"/>
    </source>
</evidence>
<keyword evidence="5" id="KW-0297">G-protein coupled receptor</keyword>
<evidence type="ECO:0000256" key="9">
    <source>
        <dbReference type="SAM" id="Phobius"/>
    </source>
</evidence>
<evidence type="ECO:0000256" key="8">
    <source>
        <dbReference type="ARBA" id="ARBA00023224"/>
    </source>
</evidence>
<keyword evidence="4 9" id="KW-1133">Transmembrane helix</keyword>
<feature type="transmembrane region" description="Helical" evidence="9">
    <location>
        <begin position="136"/>
        <end position="156"/>
    </location>
</feature>
<keyword evidence="7 11" id="KW-0675">Receptor</keyword>
<evidence type="ECO:0000256" key="5">
    <source>
        <dbReference type="ARBA" id="ARBA00023040"/>
    </source>
</evidence>
<evidence type="ECO:0000256" key="6">
    <source>
        <dbReference type="ARBA" id="ARBA00023136"/>
    </source>
</evidence>
<keyword evidence="2" id="KW-1003">Cell membrane</keyword>
<evidence type="ECO:0000256" key="7">
    <source>
        <dbReference type="ARBA" id="ARBA00023170"/>
    </source>
</evidence>
<evidence type="ECO:0000256" key="2">
    <source>
        <dbReference type="ARBA" id="ARBA00022475"/>
    </source>
</evidence>
<dbReference type="Pfam" id="PF00001">
    <property type="entry name" value="7tm_1"/>
    <property type="match status" value="1"/>
</dbReference>
<dbReference type="PROSITE" id="PS50262">
    <property type="entry name" value="G_PROTEIN_RECEP_F1_2"/>
    <property type="match status" value="1"/>
</dbReference>
<evidence type="ECO:0000256" key="1">
    <source>
        <dbReference type="ARBA" id="ARBA00004651"/>
    </source>
</evidence>
<dbReference type="InterPro" id="IPR000276">
    <property type="entry name" value="GPCR_Rhodpsn"/>
</dbReference>
<dbReference type="GO" id="GO:0005886">
    <property type="term" value="C:plasma membrane"/>
    <property type="evidence" value="ECO:0007669"/>
    <property type="project" value="UniProtKB-SubCell"/>
</dbReference>
<dbReference type="SUPFAM" id="SSF81321">
    <property type="entry name" value="Family A G protein-coupled receptor-like"/>
    <property type="match status" value="1"/>
</dbReference>
<keyword evidence="8" id="KW-0807">Transducer</keyword>
<evidence type="ECO:0000256" key="4">
    <source>
        <dbReference type="ARBA" id="ARBA00022989"/>
    </source>
</evidence>
<dbReference type="PANTHER" id="PTHR24231">
    <property type="entry name" value="PURINOCEPTOR-RELATED G-PROTEIN COUPLED RECEPTOR"/>
    <property type="match status" value="1"/>
</dbReference>
<dbReference type="InterPro" id="IPR017452">
    <property type="entry name" value="GPCR_Rhodpsn_7TM"/>
</dbReference>
<gene>
    <name evidence="11" type="ORF">PECUL_23A001143</name>
</gene>
<dbReference type="AlphaFoldDB" id="A0AAD1W6A6"/>
<evidence type="ECO:0000313" key="11">
    <source>
        <dbReference type="EMBL" id="CAH2285964.1"/>
    </source>
</evidence>
<evidence type="ECO:0000256" key="3">
    <source>
        <dbReference type="ARBA" id="ARBA00022692"/>
    </source>
</evidence>
<keyword evidence="3 9" id="KW-0812">Transmembrane</keyword>
<keyword evidence="12" id="KW-1185">Reference proteome</keyword>
<feature type="transmembrane region" description="Helical" evidence="9">
    <location>
        <begin position="28"/>
        <end position="48"/>
    </location>
</feature>
<feature type="transmembrane region" description="Helical" evidence="9">
    <location>
        <begin position="103"/>
        <end position="124"/>
    </location>
</feature>
<comment type="subcellular location">
    <subcellularLocation>
        <location evidence="1">Cell membrane</location>
        <topology evidence="1">Multi-pass membrane protein</topology>
    </subcellularLocation>
</comment>
<dbReference type="GO" id="GO:0004930">
    <property type="term" value="F:G protein-coupled receptor activity"/>
    <property type="evidence" value="ECO:0007669"/>
    <property type="project" value="UniProtKB-KW"/>
</dbReference>
<dbReference type="PRINTS" id="PR01157">
    <property type="entry name" value="P2YPURNOCPTR"/>
</dbReference>
<accession>A0AAD1W6A6</accession>